<organism evidence="8 9">
    <name type="scientific">Acorus calamus</name>
    <name type="common">Sweet flag</name>
    <dbReference type="NCBI Taxonomy" id="4465"/>
    <lineage>
        <taxon>Eukaryota</taxon>
        <taxon>Viridiplantae</taxon>
        <taxon>Streptophyta</taxon>
        <taxon>Embryophyta</taxon>
        <taxon>Tracheophyta</taxon>
        <taxon>Spermatophyta</taxon>
        <taxon>Magnoliopsida</taxon>
        <taxon>Liliopsida</taxon>
        <taxon>Acoraceae</taxon>
        <taxon>Acorus</taxon>
    </lineage>
</organism>
<dbReference type="InterPro" id="IPR000741">
    <property type="entry name" value="FBA_I"/>
</dbReference>
<dbReference type="SUPFAM" id="SSF51569">
    <property type="entry name" value="Aldolase"/>
    <property type="match status" value="1"/>
</dbReference>
<dbReference type="PANTHER" id="PTHR11627">
    <property type="entry name" value="FRUCTOSE-BISPHOSPHATE ALDOLASE"/>
    <property type="match status" value="1"/>
</dbReference>
<comment type="catalytic activity">
    <reaction evidence="1">
        <text>beta-D-fructose 1,6-bisphosphate = D-glyceraldehyde 3-phosphate + dihydroxyacetone phosphate</text>
        <dbReference type="Rhea" id="RHEA:14729"/>
        <dbReference type="ChEBI" id="CHEBI:32966"/>
        <dbReference type="ChEBI" id="CHEBI:57642"/>
        <dbReference type="ChEBI" id="CHEBI:59776"/>
        <dbReference type="EC" id="4.1.2.13"/>
    </reaction>
</comment>
<accession>A0AAV9D3F4</accession>
<dbReference type="Proteomes" id="UP001180020">
    <property type="component" value="Unassembled WGS sequence"/>
</dbReference>
<evidence type="ECO:0000313" key="9">
    <source>
        <dbReference type="Proteomes" id="UP001180020"/>
    </source>
</evidence>
<evidence type="ECO:0000256" key="3">
    <source>
        <dbReference type="ARBA" id="ARBA00010387"/>
    </source>
</evidence>
<dbReference type="GO" id="GO:0006096">
    <property type="term" value="P:glycolytic process"/>
    <property type="evidence" value="ECO:0007669"/>
    <property type="project" value="UniProtKB-KW"/>
</dbReference>
<name>A0AAV9D3F4_ACOCL</name>
<sequence length="120" mass="13194">MQGFDSLGARCAQYYKAGARFAKWRAVLKIGPTEPSELAIQENARGLARYAILCQENGLVPIVEPEILTDGPHGIKKCAVVTEWCWWRCTRRSTTTMCSLSGHSSSPTWSPPGLTPKGKN</sequence>
<dbReference type="Gene3D" id="3.20.20.70">
    <property type="entry name" value="Aldolase class I"/>
    <property type="match status" value="1"/>
</dbReference>
<evidence type="ECO:0000256" key="2">
    <source>
        <dbReference type="ARBA" id="ARBA00004714"/>
    </source>
</evidence>
<reference evidence="8" key="1">
    <citation type="journal article" date="2023" name="Nat. Commun.">
        <title>Diploid and tetraploid genomes of Acorus and the evolution of monocots.</title>
        <authorList>
            <person name="Ma L."/>
            <person name="Liu K.W."/>
            <person name="Li Z."/>
            <person name="Hsiao Y.Y."/>
            <person name="Qi Y."/>
            <person name="Fu T."/>
            <person name="Tang G.D."/>
            <person name="Zhang D."/>
            <person name="Sun W.H."/>
            <person name="Liu D.K."/>
            <person name="Li Y."/>
            <person name="Chen G.Z."/>
            <person name="Liu X.D."/>
            <person name="Liao X.Y."/>
            <person name="Jiang Y.T."/>
            <person name="Yu X."/>
            <person name="Hao Y."/>
            <person name="Huang J."/>
            <person name="Zhao X.W."/>
            <person name="Ke S."/>
            <person name="Chen Y.Y."/>
            <person name="Wu W.L."/>
            <person name="Hsu J.L."/>
            <person name="Lin Y.F."/>
            <person name="Huang M.D."/>
            <person name="Li C.Y."/>
            <person name="Huang L."/>
            <person name="Wang Z.W."/>
            <person name="Zhao X."/>
            <person name="Zhong W.Y."/>
            <person name="Peng D.H."/>
            <person name="Ahmad S."/>
            <person name="Lan S."/>
            <person name="Zhang J.S."/>
            <person name="Tsai W.C."/>
            <person name="Van de Peer Y."/>
            <person name="Liu Z.J."/>
        </authorList>
    </citation>
    <scope>NUCLEOTIDE SEQUENCE</scope>
    <source>
        <strain evidence="8">CP</strain>
    </source>
</reference>
<dbReference type="Pfam" id="PF00274">
    <property type="entry name" value="Glycolytic"/>
    <property type="match status" value="1"/>
</dbReference>
<evidence type="ECO:0000256" key="5">
    <source>
        <dbReference type="ARBA" id="ARBA00023152"/>
    </source>
</evidence>
<comment type="pathway">
    <text evidence="2">Carbohydrate degradation; glycolysis; D-glyceraldehyde 3-phosphate and glycerone phosphate from D-glucose: step 4/4.</text>
</comment>
<dbReference type="EC" id="4.1.2.13" evidence="4"/>
<keyword evidence="6" id="KW-0456">Lyase</keyword>
<dbReference type="GO" id="GO:0004332">
    <property type="term" value="F:fructose-bisphosphate aldolase activity"/>
    <property type="evidence" value="ECO:0007669"/>
    <property type="project" value="UniProtKB-EC"/>
</dbReference>
<dbReference type="EMBL" id="JAUJYO010000015">
    <property type="protein sequence ID" value="KAK1295858.1"/>
    <property type="molecule type" value="Genomic_DNA"/>
</dbReference>
<feature type="region of interest" description="Disordered" evidence="7">
    <location>
        <begin position="96"/>
        <end position="120"/>
    </location>
</feature>
<dbReference type="InterPro" id="IPR013785">
    <property type="entry name" value="Aldolase_TIM"/>
</dbReference>
<reference evidence="8" key="2">
    <citation type="submission" date="2023-06" db="EMBL/GenBank/DDBJ databases">
        <authorList>
            <person name="Ma L."/>
            <person name="Liu K.-W."/>
            <person name="Li Z."/>
            <person name="Hsiao Y.-Y."/>
            <person name="Qi Y."/>
            <person name="Fu T."/>
            <person name="Tang G."/>
            <person name="Zhang D."/>
            <person name="Sun W.-H."/>
            <person name="Liu D.-K."/>
            <person name="Li Y."/>
            <person name="Chen G.-Z."/>
            <person name="Liu X.-D."/>
            <person name="Liao X.-Y."/>
            <person name="Jiang Y.-T."/>
            <person name="Yu X."/>
            <person name="Hao Y."/>
            <person name="Huang J."/>
            <person name="Zhao X.-W."/>
            <person name="Ke S."/>
            <person name="Chen Y.-Y."/>
            <person name="Wu W.-L."/>
            <person name="Hsu J.-L."/>
            <person name="Lin Y.-F."/>
            <person name="Huang M.-D."/>
            <person name="Li C.-Y."/>
            <person name="Huang L."/>
            <person name="Wang Z.-W."/>
            <person name="Zhao X."/>
            <person name="Zhong W.-Y."/>
            <person name="Peng D.-H."/>
            <person name="Ahmad S."/>
            <person name="Lan S."/>
            <person name="Zhang J.-S."/>
            <person name="Tsai W.-C."/>
            <person name="Van De Peer Y."/>
            <person name="Liu Z.-J."/>
        </authorList>
    </citation>
    <scope>NUCLEOTIDE SEQUENCE</scope>
    <source>
        <strain evidence="8">CP</strain>
        <tissue evidence="8">Leaves</tissue>
    </source>
</reference>
<evidence type="ECO:0000256" key="4">
    <source>
        <dbReference type="ARBA" id="ARBA00013068"/>
    </source>
</evidence>
<protein>
    <recommendedName>
        <fullName evidence="4">fructose-bisphosphate aldolase</fullName>
        <ecNumber evidence="4">4.1.2.13</ecNumber>
    </recommendedName>
</protein>
<keyword evidence="5" id="KW-0324">Glycolysis</keyword>
<gene>
    <name evidence="8" type="ORF">QJS10_CPB15g01121</name>
</gene>
<dbReference type="AlphaFoldDB" id="A0AAV9D3F4"/>
<keyword evidence="9" id="KW-1185">Reference proteome</keyword>
<evidence type="ECO:0000256" key="1">
    <source>
        <dbReference type="ARBA" id="ARBA00000441"/>
    </source>
</evidence>
<comment type="similarity">
    <text evidence="3">Belongs to the class I fructose-bisphosphate aldolase family.</text>
</comment>
<evidence type="ECO:0000256" key="7">
    <source>
        <dbReference type="SAM" id="MobiDB-lite"/>
    </source>
</evidence>
<proteinExistence type="inferred from homology"/>
<evidence type="ECO:0000256" key="6">
    <source>
        <dbReference type="ARBA" id="ARBA00023239"/>
    </source>
</evidence>
<evidence type="ECO:0000313" key="8">
    <source>
        <dbReference type="EMBL" id="KAK1295858.1"/>
    </source>
</evidence>
<comment type="caution">
    <text evidence="8">The sequence shown here is derived from an EMBL/GenBank/DDBJ whole genome shotgun (WGS) entry which is preliminary data.</text>
</comment>